<name>A0A1W1Z5L9_9LACT</name>
<dbReference type="InterPro" id="IPR000182">
    <property type="entry name" value="GNAT_dom"/>
</dbReference>
<dbReference type="SUPFAM" id="SSF55729">
    <property type="entry name" value="Acyl-CoA N-acyltransferases (Nat)"/>
    <property type="match status" value="1"/>
</dbReference>
<accession>A0A1W1Z5L9</accession>
<keyword evidence="2" id="KW-0963">Cytoplasm</keyword>
<dbReference type="InterPro" id="IPR050680">
    <property type="entry name" value="YpeA/RimI_acetyltransf"/>
</dbReference>
<keyword evidence="7" id="KW-1185">Reference proteome</keyword>
<evidence type="ECO:0000256" key="3">
    <source>
        <dbReference type="ARBA" id="ARBA00022679"/>
    </source>
</evidence>
<feature type="domain" description="N-acetyltransferase" evidence="5">
    <location>
        <begin position="43"/>
        <end position="190"/>
    </location>
</feature>
<dbReference type="EMBL" id="FWXK01000006">
    <property type="protein sequence ID" value="SMC43749.1"/>
    <property type="molecule type" value="Genomic_DNA"/>
</dbReference>
<dbReference type="Pfam" id="PF00583">
    <property type="entry name" value="Acetyltransf_1"/>
    <property type="match status" value="1"/>
</dbReference>
<evidence type="ECO:0000313" key="7">
    <source>
        <dbReference type="Proteomes" id="UP000243884"/>
    </source>
</evidence>
<keyword evidence="3 6" id="KW-0808">Transferase</keyword>
<protein>
    <submittedName>
        <fullName evidence="6">Ribosomal-protein-alanine N-acetyltransferase</fullName>
    </submittedName>
</protein>
<reference evidence="7" key="1">
    <citation type="submission" date="2017-04" db="EMBL/GenBank/DDBJ databases">
        <authorList>
            <person name="Varghese N."/>
            <person name="Submissions S."/>
        </authorList>
    </citation>
    <scope>NUCLEOTIDE SEQUENCE [LARGE SCALE GENOMIC DNA]</scope>
    <source>
        <strain evidence="7">DSM 21500</strain>
    </source>
</reference>
<dbReference type="OrthoDB" id="9794566at2"/>
<evidence type="ECO:0000256" key="1">
    <source>
        <dbReference type="ARBA" id="ARBA00005395"/>
    </source>
</evidence>
<dbReference type="RefSeq" id="WP_084099265.1">
    <property type="nucleotide sequence ID" value="NZ_FWXK01000006.1"/>
</dbReference>
<dbReference type="Proteomes" id="UP000243884">
    <property type="component" value="Unassembled WGS sequence"/>
</dbReference>
<dbReference type="InterPro" id="IPR006464">
    <property type="entry name" value="AcTrfase_RimI/Ard1"/>
</dbReference>
<keyword evidence="4" id="KW-0012">Acyltransferase</keyword>
<dbReference type="GO" id="GO:0008080">
    <property type="term" value="F:N-acetyltransferase activity"/>
    <property type="evidence" value="ECO:0007669"/>
    <property type="project" value="InterPro"/>
</dbReference>
<dbReference type="PANTHER" id="PTHR43420">
    <property type="entry name" value="ACETYLTRANSFERASE"/>
    <property type="match status" value="1"/>
</dbReference>
<dbReference type="Gene3D" id="3.40.630.30">
    <property type="match status" value="1"/>
</dbReference>
<evidence type="ECO:0000259" key="5">
    <source>
        <dbReference type="PROSITE" id="PS51186"/>
    </source>
</evidence>
<dbReference type="NCBIfam" id="TIGR01575">
    <property type="entry name" value="rimI"/>
    <property type="match status" value="1"/>
</dbReference>
<dbReference type="PROSITE" id="PS51186">
    <property type="entry name" value="GNAT"/>
    <property type="match status" value="1"/>
</dbReference>
<evidence type="ECO:0000256" key="4">
    <source>
        <dbReference type="ARBA" id="ARBA00023315"/>
    </source>
</evidence>
<dbReference type="STRING" id="371602.SAMN04487984_1143"/>
<proteinExistence type="inferred from homology"/>
<comment type="similarity">
    <text evidence="1">Belongs to the acetyltransferase family. RimI subfamily.</text>
</comment>
<dbReference type="PANTHER" id="PTHR43420:SF44">
    <property type="entry name" value="ACETYLTRANSFERASE YPEA"/>
    <property type="match status" value="1"/>
</dbReference>
<sequence>MWKELIDSFYQYVLTNWWEDPIWIGTYLQFNAATYHLPCGKTLTLKLSNTNYIREMVAVETAAYHGETAWGMRDILFDMTHNLQSVYIQGFIDQQLIGFIGLRQDADDVHITNIVVHPTMQSQGIGHIFLYEAQFLAIQMQRQQLSLEVRLSNTRAQSFYKHHGFEIVAQKPHYYKRGHEDALVMIWKWGEPHD</sequence>
<organism evidence="6 7">
    <name type="scientific">Aerococcus suis</name>
    <dbReference type="NCBI Taxonomy" id="371602"/>
    <lineage>
        <taxon>Bacteria</taxon>
        <taxon>Bacillati</taxon>
        <taxon>Bacillota</taxon>
        <taxon>Bacilli</taxon>
        <taxon>Lactobacillales</taxon>
        <taxon>Aerococcaceae</taxon>
        <taxon>Aerococcus</taxon>
    </lineage>
</organism>
<dbReference type="CDD" id="cd04301">
    <property type="entry name" value="NAT_SF"/>
    <property type="match status" value="1"/>
</dbReference>
<gene>
    <name evidence="6" type="ORF">SAMN04487984_1143</name>
</gene>
<evidence type="ECO:0000313" key="6">
    <source>
        <dbReference type="EMBL" id="SMC43749.1"/>
    </source>
</evidence>
<evidence type="ECO:0000256" key="2">
    <source>
        <dbReference type="ARBA" id="ARBA00022490"/>
    </source>
</evidence>
<dbReference type="InterPro" id="IPR016181">
    <property type="entry name" value="Acyl_CoA_acyltransferase"/>
</dbReference>
<dbReference type="AlphaFoldDB" id="A0A1W1Z5L9"/>